<accession>A0ACB6ZTN8</accession>
<dbReference type="EMBL" id="MU117968">
    <property type="protein sequence ID" value="KAF9652486.1"/>
    <property type="molecule type" value="Genomic_DNA"/>
</dbReference>
<keyword evidence="2" id="KW-1185">Reference proteome</keyword>
<name>A0ACB6ZTN8_THEGA</name>
<comment type="caution">
    <text evidence="1">The sequence shown here is derived from an EMBL/GenBank/DDBJ whole genome shotgun (WGS) entry which is preliminary data.</text>
</comment>
<sequence length="108" mass="12036">MSQSPSDSRDTSPNASRDSDYPPQRHAGAVGLGPEFGKGATIGERVDGLKQEIKGKINHDPKLVEHGRDQHTGELRRREMRQDLAPLGQSHQTDPDNDKHQQEYANQE</sequence>
<protein>
    <submittedName>
        <fullName evidence="1">Uncharacterized protein</fullName>
    </submittedName>
</protein>
<proteinExistence type="predicted"/>
<organism evidence="1 2">
    <name type="scientific">Thelephora ganbajun</name>
    <name type="common">Ganba fungus</name>
    <dbReference type="NCBI Taxonomy" id="370292"/>
    <lineage>
        <taxon>Eukaryota</taxon>
        <taxon>Fungi</taxon>
        <taxon>Dikarya</taxon>
        <taxon>Basidiomycota</taxon>
        <taxon>Agaricomycotina</taxon>
        <taxon>Agaricomycetes</taxon>
        <taxon>Thelephorales</taxon>
        <taxon>Thelephoraceae</taxon>
        <taxon>Thelephora</taxon>
    </lineage>
</organism>
<evidence type="ECO:0000313" key="1">
    <source>
        <dbReference type="EMBL" id="KAF9652486.1"/>
    </source>
</evidence>
<evidence type="ECO:0000313" key="2">
    <source>
        <dbReference type="Proteomes" id="UP000886501"/>
    </source>
</evidence>
<gene>
    <name evidence="1" type="ORF">BDM02DRAFT_3183528</name>
</gene>
<reference evidence="1" key="2">
    <citation type="journal article" date="2020" name="Nat. Commun.">
        <title>Large-scale genome sequencing of mycorrhizal fungi provides insights into the early evolution of symbiotic traits.</title>
        <authorList>
            <person name="Miyauchi S."/>
            <person name="Kiss E."/>
            <person name="Kuo A."/>
            <person name="Drula E."/>
            <person name="Kohler A."/>
            <person name="Sanchez-Garcia M."/>
            <person name="Morin E."/>
            <person name="Andreopoulos B."/>
            <person name="Barry K.W."/>
            <person name="Bonito G."/>
            <person name="Buee M."/>
            <person name="Carver A."/>
            <person name="Chen C."/>
            <person name="Cichocki N."/>
            <person name="Clum A."/>
            <person name="Culley D."/>
            <person name="Crous P.W."/>
            <person name="Fauchery L."/>
            <person name="Girlanda M."/>
            <person name="Hayes R.D."/>
            <person name="Keri Z."/>
            <person name="LaButti K."/>
            <person name="Lipzen A."/>
            <person name="Lombard V."/>
            <person name="Magnuson J."/>
            <person name="Maillard F."/>
            <person name="Murat C."/>
            <person name="Nolan M."/>
            <person name="Ohm R.A."/>
            <person name="Pangilinan J."/>
            <person name="Pereira M.F."/>
            <person name="Perotto S."/>
            <person name="Peter M."/>
            <person name="Pfister S."/>
            <person name="Riley R."/>
            <person name="Sitrit Y."/>
            <person name="Stielow J.B."/>
            <person name="Szollosi G."/>
            <person name="Zifcakova L."/>
            <person name="Stursova M."/>
            <person name="Spatafora J.W."/>
            <person name="Tedersoo L."/>
            <person name="Vaario L.M."/>
            <person name="Yamada A."/>
            <person name="Yan M."/>
            <person name="Wang P."/>
            <person name="Xu J."/>
            <person name="Bruns T."/>
            <person name="Baldrian P."/>
            <person name="Vilgalys R."/>
            <person name="Dunand C."/>
            <person name="Henrissat B."/>
            <person name="Grigoriev I.V."/>
            <person name="Hibbett D."/>
            <person name="Nagy L.G."/>
            <person name="Martin F.M."/>
        </authorList>
    </citation>
    <scope>NUCLEOTIDE SEQUENCE</scope>
    <source>
        <strain evidence="1">P2</strain>
    </source>
</reference>
<dbReference type="Proteomes" id="UP000886501">
    <property type="component" value="Unassembled WGS sequence"/>
</dbReference>
<reference evidence="1" key="1">
    <citation type="submission" date="2019-10" db="EMBL/GenBank/DDBJ databases">
        <authorList>
            <consortium name="DOE Joint Genome Institute"/>
            <person name="Kuo A."/>
            <person name="Miyauchi S."/>
            <person name="Kiss E."/>
            <person name="Drula E."/>
            <person name="Kohler A."/>
            <person name="Sanchez-Garcia M."/>
            <person name="Andreopoulos B."/>
            <person name="Barry K.W."/>
            <person name="Bonito G."/>
            <person name="Buee M."/>
            <person name="Carver A."/>
            <person name="Chen C."/>
            <person name="Cichocki N."/>
            <person name="Clum A."/>
            <person name="Culley D."/>
            <person name="Crous P.W."/>
            <person name="Fauchery L."/>
            <person name="Girlanda M."/>
            <person name="Hayes R."/>
            <person name="Keri Z."/>
            <person name="Labutti K."/>
            <person name="Lipzen A."/>
            <person name="Lombard V."/>
            <person name="Magnuson J."/>
            <person name="Maillard F."/>
            <person name="Morin E."/>
            <person name="Murat C."/>
            <person name="Nolan M."/>
            <person name="Ohm R."/>
            <person name="Pangilinan J."/>
            <person name="Pereira M."/>
            <person name="Perotto S."/>
            <person name="Peter M."/>
            <person name="Riley R."/>
            <person name="Sitrit Y."/>
            <person name="Stielow B."/>
            <person name="Szollosi G."/>
            <person name="Zifcakova L."/>
            <person name="Stursova M."/>
            <person name="Spatafora J.W."/>
            <person name="Tedersoo L."/>
            <person name="Vaario L.-M."/>
            <person name="Yamada A."/>
            <person name="Yan M."/>
            <person name="Wang P."/>
            <person name="Xu J."/>
            <person name="Bruns T."/>
            <person name="Baldrian P."/>
            <person name="Vilgalys R."/>
            <person name="Henrissat B."/>
            <person name="Grigoriev I.V."/>
            <person name="Hibbett D."/>
            <person name="Nagy L.G."/>
            <person name="Martin F.M."/>
        </authorList>
    </citation>
    <scope>NUCLEOTIDE SEQUENCE</scope>
    <source>
        <strain evidence="1">P2</strain>
    </source>
</reference>